<gene>
    <name evidence="2" type="ORF">RJ40_07535</name>
</gene>
<keyword evidence="1" id="KW-0472">Membrane</keyword>
<evidence type="ECO:0000313" key="2">
    <source>
        <dbReference type="EMBL" id="QSZ67363.1"/>
    </source>
</evidence>
<accession>A0A8A3S617</accession>
<name>A0A8A3S617_9EURY</name>
<organism evidence="2 3">
    <name type="scientific">Methanofollis aquaemaris</name>
    <dbReference type="NCBI Taxonomy" id="126734"/>
    <lineage>
        <taxon>Archaea</taxon>
        <taxon>Methanobacteriati</taxon>
        <taxon>Methanobacteriota</taxon>
        <taxon>Stenosarchaea group</taxon>
        <taxon>Methanomicrobia</taxon>
        <taxon>Methanomicrobiales</taxon>
        <taxon>Methanomicrobiaceae</taxon>
        <taxon>Methanofollis</taxon>
    </lineage>
</organism>
<reference evidence="2" key="1">
    <citation type="journal article" date="2001" name="Int. J. Syst. Evol. Microbiol.">
        <title>Methanofollis aquaemaris sp. nov., a methanogen isolated from an aquaculture fish pond.</title>
        <authorList>
            <person name="Lai M.C."/>
            <person name="Chen S.C."/>
        </authorList>
    </citation>
    <scope>NUCLEOTIDE SEQUENCE</scope>
    <source>
        <strain evidence="2">N2F9704</strain>
    </source>
</reference>
<dbReference type="GeneID" id="76424204"/>
<sequence>MGGSEIILLCTLLGFVGLFMFLILLIPLRIRGGGSFEGGDWAIALTANWAAAGIRVEGGEKWKMTFLLSRTPVMRVCLPSDEKILETEEAEAEEEVTLPGLKAVREAGSTLPYLFQYFRQIIAHTGLEKVSLWFRGGFGDPVTTGEVFGAVQALNGVLWPTPIHLKMEPLFAEGEPAGEGEIAFNIRRPVALLVSGARLIIQPEVRTTIQRATRRDE</sequence>
<keyword evidence="3" id="KW-1185">Reference proteome</keyword>
<dbReference type="Proteomes" id="UP001042704">
    <property type="component" value="Chromosome"/>
</dbReference>
<evidence type="ECO:0000256" key="1">
    <source>
        <dbReference type="SAM" id="Phobius"/>
    </source>
</evidence>
<protein>
    <submittedName>
        <fullName evidence="2">DUF2953 domain-containing protein</fullName>
    </submittedName>
</protein>
<evidence type="ECO:0000313" key="3">
    <source>
        <dbReference type="Proteomes" id="UP001042704"/>
    </source>
</evidence>
<dbReference type="EMBL" id="CP036172">
    <property type="protein sequence ID" value="QSZ67363.1"/>
    <property type="molecule type" value="Genomic_DNA"/>
</dbReference>
<dbReference type="Pfam" id="PF11167">
    <property type="entry name" value="DUF2953"/>
    <property type="match status" value="1"/>
</dbReference>
<dbReference type="AlphaFoldDB" id="A0A8A3S617"/>
<keyword evidence="1" id="KW-1133">Transmembrane helix</keyword>
<dbReference type="RefSeq" id="WP_265580252.1">
    <property type="nucleotide sequence ID" value="NZ_CP036172.1"/>
</dbReference>
<dbReference type="InterPro" id="IPR021338">
    <property type="entry name" value="DUF2953"/>
</dbReference>
<keyword evidence="1" id="KW-0812">Transmembrane</keyword>
<feature type="transmembrane region" description="Helical" evidence="1">
    <location>
        <begin position="6"/>
        <end position="26"/>
    </location>
</feature>
<proteinExistence type="predicted"/>
<dbReference type="KEGG" id="maqe:RJ40_07535"/>
<reference evidence="2" key="2">
    <citation type="submission" date="2019-02" db="EMBL/GenBank/DDBJ databases">
        <authorList>
            <person name="Chen S.-C."/>
            <person name="Chien H.-H."/>
            <person name="Lai M.-C."/>
        </authorList>
    </citation>
    <scope>NUCLEOTIDE SEQUENCE</scope>
    <source>
        <strain evidence="2">N2F9704</strain>
    </source>
</reference>